<dbReference type="FunCoup" id="A0A0D2JAZ8">
    <property type="interactions" value="40"/>
</dbReference>
<dbReference type="PRINTS" id="PR00039">
    <property type="entry name" value="HTHLYSR"/>
</dbReference>
<dbReference type="STRING" id="1429043.X474_03930"/>
<dbReference type="InterPro" id="IPR000847">
    <property type="entry name" value="LysR_HTH_N"/>
</dbReference>
<comment type="caution">
    <text evidence="6">The sequence shown here is derived from an EMBL/GenBank/DDBJ whole genome shotgun (WGS) entry which is preliminary data.</text>
</comment>
<evidence type="ECO:0000256" key="2">
    <source>
        <dbReference type="ARBA" id="ARBA00023015"/>
    </source>
</evidence>
<dbReference type="OrthoDB" id="464481at2"/>
<dbReference type="PROSITE" id="PS50931">
    <property type="entry name" value="HTH_LYSR"/>
    <property type="match status" value="1"/>
</dbReference>
<dbReference type="SUPFAM" id="SSF53850">
    <property type="entry name" value="Periplasmic binding protein-like II"/>
    <property type="match status" value="1"/>
</dbReference>
<keyword evidence="7" id="KW-1185">Reference proteome</keyword>
<evidence type="ECO:0000256" key="1">
    <source>
        <dbReference type="ARBA" id="ARBA00009437"/>
    </source>
</evidence>
<dbReference type="InterPro" id="IPR050176">
    <property type="entry name" value="LTTR"/>
</dbReference>
<keyword evidence="3" id="KW-0238">DNA-binding</keyword>
<feature type="domain" description="HTH lysR-type" evidence="5">
    <location>
        <begin position="7"/>
        <end position="64"/>
    </location>
</feature>
<keyword evidence="2" id="KW-0805">Transcription regulation</keyword>
<dbReference type="GO" id="GO:0003677">
    <property type="term" value="F:DNA binding"/>
    <property type="evidence" value="ECO:0007669"/>
    <property type="project" value="UniProtKB-KW"/>
</dbReference>
<sequence length="293" mass="32538">MDKHMHLTPDNLRIFMAAAQAGNFTRAARQMNLTQSAVSNIIKRLEDELEKPLFQRVSRGVELTPHGEELLDYARQMLSLHDRALASLKRPEVGGVVRLGAAEDYASQHLPVVLRHFQSKYPLVRVDLYCGLSDELLGMLKNNKLDICLCNSAHGDEGGEFLRYEPLAWAASRDALPEKESPLPLALFHEGCLFRKWALKALDEKGISYRIAYSSPSIAGLLSAVKAGFAVAPIGVSLSFPELRVLEKGVLPDLPRAVISLHQARDQQSKALECLKQYIVQEFSSLKKVGEPV</sequence>
<dbReference type="InterPro" id="IPR005119">
    <property type="entry name" value="LysR_subst-bd"/>
</dbReference>
<evidence type="ECO:0000313" key="6">
    <source>
        <dbReference type="EMBL" id="KIX15304.1"/>
    </source>
</evidence>
<evidence type="ECO:0000256" key="4">
    <source>
        <dbReference type="ARBA" id="ARBA00023163"/>
    </source>
</evidence>
<dbReference type="SUPFAM" id="SSF46785">
    <property type="entry name" value="Winged helix' DNA-binding domain"/>
    <property type="match status" value="1"/>
</dbReference>
<gene>
    <name evidence="6" type="ORF">X474_03930</name>
</gene>
<dbReference type="InterPro" id="IPR036390">
    <property type="entry name" value="WH_DNA-bd_sf"/>
</dbReference>
<protein>
    <submittedName>
        <fullName evidence="6">LysR family transcriptional regulator</fullName>
    </submittedName>
</protein>
<proteinExistence type="inferred from homology"/>
<dbReference type="PANTHER" id="PTHR30579:SF7">
    <property type="entry name" value="HTH-TYPE TRANSCRIPTIONAL REGULATOR LRHA-RELATED"/>
    <property type="match status" value="1"/>
</dbReference>
<dbReference type="PATRIC" id="fig|1429043.3.peg.836"/>
<dbReference type="Gene3D" id="3.40.190.10">
    <property type="entry name" value="Periplasmic binding protein-like II"/>
    <property type="match status" value="2"/>
</dbReference>
<dbReference type="Gene3D" id="1.10.10.10">
    <property type="entry name" value="Winged helix-like DNA-binding domain superfamily/Winged helix DNA-binding domain"/>
    <property type="match status" value="1"/>
</dbReference>
<dbReference type="InterPro" id="IPR036388">
    <property type="entry name" value="WH-like_DNA-bd_sf"/>
</dbReference>
<evidence type="ECO:0000256" key="3">
    <source>
        <dbReference type="ARBA" id="ARBA00023125"/>
    </source>
</evidence>
<evidence type="ECO:0000313" key="7">
    <source>
        <dbReference type="Proteomes" id="UP000032233"/>
    </source>
</evidence>
<dbReference type="FunFam" id="1.10.10.10:FF:000001">
    <property type="entry name" value="LysR family transcriptional regulator"/>
    <property type="match status" value="1"/>
</dbReference>
<comment type="similarity">
    <text evidence="1">Belongs to the LysR transcriptional regulatory family.</text>
</comment>
<accession>A0A0D2JAZ8</accession>
<name>A0A0D2JAZ8_9BACT</name>
<dbReference type="AlphaFoldDB" id="A0A0D2JAZ8"/>
<reference evidence="6 7" key="1">
    <citation type="submission" date="2013-11" db="EMBL/GenBank/DDBJ databases">
        <title>Metagenomic analysis of a methanogenic consortium involved in long chain n-alkane degradation.</title>
        <authorList>
            <person name="Davidova I.A."/>
            <person name="Callaghan A.V."/>
            <person name="Wawrik B."/>
            <person name="Pruitt S."/>
            <person name="Marks C."/>
            <person name="Duncan K.E."/>
            <person name="Suflita J.M."/>
        </authorList>
    </citation>
    <scope>NUCLEOTIDE SEQUENCE [LARGE SCALE GENOMIC DNA]</scope>
    <source>
        <strain evidence="6 7">SPR</strain>
    </source>
</reference>
<dbReference type="PANTHER" id="PTHR30579">
    <property type="entry name" value="TRANSCRIPTIONAL REGULATOR"/>
    <property type="match status" value="1"/>
</dbReference>
<keyword evidence="4" id="KW-0804">Transcription</keyword>
<dbReference type="GO" id="GO:0003700">
    <property type="term" value="F:DNA-binding transcription factor activity"/>
    <property type="evidence" value="ECO:0007669"/>
    <property type="project" value="InterPro"/>
</dbReference>
<dbReference type="Proteomes" id="UP000032233">
    <property type="component" value="Unassembled WGS sequence"/>
</dbReference>
<organism evidence="6 7">
    <name type="scientific">Dethiosulfatarculus sandiegensis</name>
    <dbReference type="NCBI Taxonomy" id="1429043"/>
    <lineage>
        <taxon>Bacteria</taxon>
        <taxon>Pseudomonadati</taxon>
        <taxon>Thermodesulfobacteriota</taxon>
        <taxon>Desulfarculia</taxon>
        <taxon>Desulfarculales</taxon>
        <taxon>Desulfarculaceae</taxon>
        <taxon>Dethiosulfatarculus</taxon>
    </lineage>
</organism>
<dbReference type="Pfam" id="PF00126">
    <property type="entry name" value="HTH_1"/>
    <property type="match status" value="1"/>
</dbReference>
<dbReference type="InParanoid" id="A0A0D2JAZ8"/>
<evidence type="ECO:0000259" key="5">
    <source>
        <dbReference type="PROSITE" id="PS50931"/>
    </source>
</evidence>
<dbReference type="EMBL" id="AZAC01000003">
    <property type="protein sequence ID" value="KIX15304.1"/>
    <property type="molecule type" value="Genomic_DNA"/>
</dbReference>
<dbReference type="Pfam" id="PF03466">
    <property type="entry name" value="LysR_substrate"/>
    <property type="match status" value="1"/>
</dbReference>